<protein>
    <recommendedName>
        <fullName evidence="3">N-acetyltransferase domain-containing protein</fullName>
    </recommendedName>
</protein>
<evidence type="ECO:0000313" key="1">
    <source>
        <dbReference type="EMBL" id="KAJ9660476.1"/>
    </source>
</evidence>
<accession>A0ABQ9NKF8</accession>
<name>A0ABQ9NKF8_9PEZI</name>
<gene>
    <name evidence="1" type="ORF">H2201_006898</name>
</gene>
<evidence type="ECO:0000313" key="2">
    <source>
        <dbReference type="Proteomes" id="UP001172684"/>
    </source>
</evidence>
<comment type="caution">
    <text evidence="1">The sequence shown here is derived from an EMBL/GenBank/DDBJ whole genome shotgun (WGS) entry which is preliminary data.</text>
</comment>
<dbReference type="InterPro" id="IPR052523">
    <property type="entry name" value="Trichothecene_AcTrans"/>
</dbReference>
<organism evidence="1 2">
    <name type="scientific">Coniosporium apollinis</name>
    <dbReference type="NCBI Taxonomy" id="61459"/>
    <lineage>
        <taxon>Eukaryota</taxon>
        <taxon>Fungi</taxon>
        <taxon>Dikarya</taxon>
        <taxon>Ascomycota</taxon>
        <taxon>Pezizomycotina</taxon>
        <taxon>Dothideomycetes</taxon>
        <taxon>Dothideomycetes incertae sedis</taxon>
        <taxon>Coniosporium</taxon>
    </lineage>
</organism>
<dbReference type="EMBL" id="JAPDRL010000065">
    <property type="protein sequence ID" value="KAJ9660476.1"/>
    <property type="molecule type" value="Genomic_DNA"/>
</dbReference>
<dbReference type="PANTHER" id="PTHR42791:SF14">
    <property type="entry name" value="N-ACETYLTRANSFERASE DOMAIN-CONTAINING PROTEIN"/>
    <property type="match status" value="1"/>
</dbReference>
<keyword evidence="2" id="KW-1185">Reference proteome</keyword>
<dbReference type="PANTHER" id="PTHR42791">
    <property type="entry name" value="GNAT FAMILY ACETYLTRANSFERASE"/>
    <property type="match status" value="1"/>
</dbReference>
<dbReference type="Gene3D" id="3.40.630.30">
    <property type="match status" value="1"/>
</dbReference>
<reference evidence="1" key="1">
    <citation type="submission" date="2022-10" db="EMBL/GenBank/DDBJ databases">
        <title>Culturing micro-colonial fungi from biological soil crusts in the Mojave desert and describing Neophaeococcomyces mojavensis, and introducing the new genera and species Taxawa tesnikishii.</title>
        <authorList>
            <person name="Kurbessoian T."/>
            <person name="Stajich J.E."/>
        </authorList>
    </citation>
    <scope>NUCLEOTIDE SEQUENCE</scope>
    <source>
        <strain evidence="1">TK_1</strain>
    </source>
</reference>
<dbReference type="InterPro" id="IPR016181">
    <property type="entry name" value="Acyl_CoA_acyltransferase"/>
</dbReference>
<evidence type="ECO:0008006" key="3">
    <source>
        <dbReference type="Google" id="ProtNLM"/>
    </source>
</evidence>
<dbReference type="SUPFAM" id="SSF55729">
    <property type="entry name" value="Acyl-CoA N-acyltransferases (Nat)"/>
    <property type="match status" value="1"/>
</dbReference>
<proteinExistence type="predicted"/>
<dbReference type="Proteomes" id="UP001172684">
    <property type="component" value="Unassembled WGS sequence"/>
</dbReference>
<sequence>MHLHLSRASPSDLDEIIAAQYTSFAGLDAHDALFGPNTPTGRAVARKKFLKDMRHDPADCWMKIVDQRTGRIVSAANWKIYPNWGGDGVEGEDEDEEGREGKGAARITNGDSALVVAAPAPAMEMYEEGSVEREAAEDAMADFVERRKRYMDGEGHVLLNILFTLPTYQRHGCGTMMVKWGTDLADRLSVLAWVEGSPAGWRLYNTHGFEELEKITKKTRKWTVVYYMMRRKARPLSLDDRDAA</sequence>